<feature type="region of interest" description="Disordered" evidence="1">
    <location>
        <begin position="125"/>
        <end position="144"/>
    </location>
</feature>
<gene>
    <name evidence="2" type="ORF">B0T10DRAFT_409094</name>
</gene>
<accession>A0A9P9AMM9</accession>
<evidence type="ECO:0000313" key="3">
    <source>
        <dbReference type="Proteomes" id="UP000777438"/>
    </source>
</evidence>
<sequence>MKDLMPLSLQSPHSNTSSNECAQENMNDEPAQCFPELLARDLELSCSIFEAKNMTSGTPSKALVYEEKNNQRTVSYSVVSFLDRRDYATEATSDVESLPGTESSGGVEGPSIGFRQQSVITAATSLTSASGSAPSPKALMSHRLSREHSWIDVDSDDDMDMDMDDGGANTEQAVALSPRPPSPLTSDAPFHNLESISQIPRCRTAPPQKPPSITGSFSRQHSLRSVDIPPRRTSLACTTTDASLHSRPQTPCPEPKSNSRKQRLSLHLPSHARYLYQVEPYPSLTPPPERAEGFNVNPMDGYDDDSIFDGNPRPLQRPSTVYIQNTPPPSPLPTVQAWLDHSNPPFVPQPPVEDLAKAVPLPPDIIETLRVSIACFPETMLLSSSLTIETIRAYSKKVRHPSTDACRESMGNMSPHHPQRSLWKKVVSTGRESISTCLHRAHLHHDGITGEETSYEPVVCPSAWVPLRHVFGTCSDYICDALYAHIVAYNYMSRVPRGQSTTTQRVSTSSSKRVPNDDIPKKAASLLGLDSPQRPAQPTHNVGRIAKKFSTPLTSLGFGKDDMAGTSSAAQDNATRNIEAGLLRCIMRLIATARMMAEEGRGEESLMEVEAQNLDMIFVRSLCEIVRISEEAM</sequence>
<feature type="compositionally biased region" description="Polar residues" evidence="1">
    <location>
        <begin position="239"/>
        <end position="249"/>
    </location>
</feature>
<reference evidence="2 3" key="1">
    <citation type="journal article" date="2021" name="Nat. Commun.">
        <title>Genetic determinants of endophytism in the Arabidopsis root mycobiome.</title>
        <authorList>
            <person name="Mesny F."/>
            <person name="Miyauchi S."/>
            <person name="Thiergart T."/>
            <person name="Pickel B."/>
            <person name="Atanasova L."/>
            <person name="Karlsson M."/>
            <person name="Huettel B."/>
            <person name="Barry K.W."/>
            <person name="Haridas S."/>
            <person name="Chen C."/>
            <person name="Bauer D."/>
            <person name="Andreopoulos W."/>
            <person name="Pangilinan J."/>
            <person name="LaButti K."/>
            <person name="Riley R."/>
            <person name="Lipzen A."/>
            <person name="Clum A."/>
            <person name="Drula E."/>
            <person name="Henrissat B."/>
            <person name="Kohler A."/>
            <person name="Grigoriev I.V."/>
            <person name="Martin F.M."/>
            <person name="Hacquard S."/>
        </authorList>
    </citation>
    <scope>NUCLEOTIDE SEQUENCE [LARGE SCALE GENOMIC DNA]</scope>
    <source>
        <strain evidence="2 3">MPI-CAGE-CH-0241</strain>
    </source>
</reference>
<feature type="compositionally biased region" description="Low complexity" evidence="1">
    <location>
        <begin position="125"/>
        <end position="135"/>
    </location>
</feature>
<dbReference type="Proteomes" id="UP000777438">
    <property type="component" value="Unassembled WGS sequence"/>
</dbReference>
<keyword evidence="3" id="KW-1185">Reference proteome</keyword>
<feature type="compositionally biased region" description="Acidic residues" evidence="1">
    <location>
        <begin position="153"/>
        <end position="165"/>
    </location>
</feature>
<name>A0A9P9AMM9_9HYPO</name>
<dbReference type="EMBL" id="JAGPYM010000018">
    <property type="protein sequence ID" value="KAH6885288.1"/>
    <property type="molecule type" value="Genomic_DNA"/>
</dbReference>
<protein>
    <submittedName>
        <fullName evidence="2">Uncharacterized protein</fullName>
    </submittedName>
</protein>
<feature type="region of interest" description="Disordered" evidence="1">
    <location>
        <begin position="497"/>
        <end position="519"/>
    </location>
</feature>
<organism evidence="2 3">
    <name type="scientific">Thelonectria olida</name>
    <dbReference type="NCBI Taxonomy" id="1576542"/>
    <lineage>
        <taxon>Eukaryota</taxon>
        <taxon>Fungi</taxon>
        <taxon>Dikarya</taxon>
        <taxon>Ascomycota</taxon>
        <taxon>Pezizomycotina</taxon>
        <taxon>Sordariomycetes</taxon>
        <taxon>Hypocreomycetidae</taxon>
        <taxon>Hypocreales</taxon>
        <taxon>Nectriaceae</taxon>
        <taxon>Thelonectria</taxon>
    </lineage>
</organism>
<feature type="compositionally biased region" description="Polar residues" evidence="1">
    <location>
        <begin position="211"/>
        <end position="220"/>
    </location>
</feature>
<feature type="compositionally biased region" description="Polar residues" evidence="1">
    <location>
        <begin position="8"/>
        <end position="24"/>
    </location>
</feature>
<proteinExistence type="predicted"/>
<feature type="region of interest" description="Disordered" evidence="1">
    <location>
        <begin position="150"/>
        <end position="224"/>
    </location>
</feature>
<feature type="compositionally biased region" description="Low complexity" evidence="1">
    <location>
        <begin position="499"/>
        <end position="513"/>
    </location>
</feature>
<dbReference type="AlphaFoldDB" id="A0A9P9AMM9"/>
<comment type="caution">
    <text evidence="2">The sequence shown here is derived from an EMBL/GenBank/DDBJ whole genome shotgun (WGS) entry which is preliminary data.</text>
</comment>
<evidence type="ECO:0000313" key="2">
    <source>
        <dbReference type="EMBL" id="KAH6885288.1"/>
    </source>
</evidence>
<feature type="region of interest" description="Disordered" evidence="1">
    <location>
        <begin position="1"/>
        <end position="24"/>
    </location>
</feature>
<feature type="region of interest" description="Disordered" evidence="1">
    <location>
        <begin position="239"/>
        <end position="263"/>
    </location>
</feature>
<dbReference type="OrthoDB" id="3506470at2759"/>
<evidence type="ECO:0000256" key="1">
    <source>
        <dbReference type="SAM" id="MobiDB-lite"/>
    </source>
</evidence>